<dbReference type="Pfam" id="PF03863">
    <property type="entry name" value="Phage_mat-A"/>
    <property type="match status" value="1"/>
</dbReference>
<evidence type="ECO:0008006" key="9">
    <source>
        <dbReference type="Google" id="ProtNLM"/>
    </source>
</evidence>
<dbReference type="GO" id="GO:0039666">
    <property type="term" value="P:virion attachment to host cell pilus"/>
    <property type="evidence" value="ECO:0007669"/>
    <property type="project" value="UniProtKB-KW"/>
</dbReference>
<keyword evidence="4" id="KW-0946">Virion</keyword>
<keyword evidence="3" id="KW-1161">Viral attachment to host cell</keyword>
<proteinExistence type="inferred from homology"/>
<comment type="similarity">
    <text evidence="7">Belongs to the Leviviricetes maturation protein family.</text>
</comment>
<gene>
    <name evidence="8" type="ORF">H4Bulk46582_000003</name>
</gene>
<dbReference type="InterPro" id="IPR005563">
    <property type="entry name" value="A_protein"/>
</dbReference>
<sequence>MKTRFLNRTGQLEKTFSSGSVIKSQMDFSQEDVRPGPMLRNDPRYHKTPATWSYRIFNRVALNDYDSGGKESHTLTSPSGIKTLTAHGCFGQFIPDPTNPELDHTVVRSKALDRLNDQVRGGLDLSIDILEHGQTTRMLKETAKTITFANAHKPRGGYPVPGPLRRINDVSYALANGYLQFKYGWKPLLSDVFDAADESIRYTMNQLQRFKATAKNHEERETLWSASVDGVSGVPIIVKWKGVQFAKYQVVLEIPPTSFDIARWTSLNPVSMGWEIIPYSFVVDWFFDISSYLRNFETACYYSKQFRRGFVSSGVIWFTETDFKEFVKVAFDGSKDKISGLAASSKTIDFRRDVLSSYPFPSLPRLTVDLGASQMASAASLLRQLLRRV</sequence>
<name>A0A514CZ45_9VIRU</name>
<evidence type="ECO:0000256" key="7">
    <source>
        <dbReference type="ARBA" id="ARBA00035110"/>
    </source>
</evidence>
<reference evidence="8" key="1">
    <citation type="submission" date="2019-05" db="EMBL/GenBank/DDBJ databases">
        <title>Metatranscriptomic reconstruction reveals RNA viruses with the potential to shape carbon cycling in soil.</title>
        <authorList>
            <person name="Starr E.P."/>
            <person name="Nuccio E."/>
            <person name="Pett-Ridge J."/>
            <person name="Banfield J.F."/>
            <person name="Firestone M.K."/>
        </authorList>
    </citation>
    <scope>NUCLEOTIDE SEQUENCE</scope>
    <source>
        <strain evidence="8">H4_Bulk_46_scaffold_582</strain>
    </source>
</reference>
<accession>A0A514CZ45</accession>
<evidence type="ECO:0000256" key="3">
    <source>
        <dbReference type="ARBA" id="ARBA00022804"/>
    </source>
</evidence>
<evidence type="ECO:0000256" key="1">
    <source>
        <dbReference type="ARBA" id="ARBA00004328"/>
    </source>
</evidence>
<evidence type="ECO:0000256" key="5">
    <source>
        <dbReference type="ARBA" id="ARBA00023104"/>
    </source>
</evidence>
<evidence type="ECO:0000313" key="8">
    <source>
        <dbReference type="EMBL" id="QDH86631.1"/>
    </source>
</evidence>
<comment type="subcellular location">
    <subcellularLocation>
        <location evidence="1">Virion</location>
    </subcellularLocation>
</comment>
<evidence type="ECO:0000256" key="2">
    <source>
        <dbReference type="ARBA" id="ARBA00022581"/>
    </source>
</evidence>
<keyword evidence="5" id="KW-1175">Viral attachment to host cell pilus</keyword>
<evidence type="ECO:0000256" key="4">
    <source>
        <dbReference type="ARBA" id="ARBA00022844"/>
    </source>
</evidence>
<keyword evidence="6" id="KW-1160">Virus entry into host cell</keyword>
<organism evidence="8">
    <name type="scientific">Leviviridae sp</name>
    <dbReference type="NCBI Taxonomy" id="2027243"/>
    <lineage>
        <taxon>Viruses</taxon>
        <taxon>Riboviria</taxon>
        <taxon>Orthornavirae</taxon>
        <taxon>Lenarviricota</taxon>
        <taxon>Leviviricetes</taxon>
        <taxon>Norzivirales</taxon>
        <taxon>Fiersviridae</taxon>
    </lineage>
</organism>
<dbReference type="EMBL" id="MN032811">
    <property type="protein sequence ID" value="QDH86631.1"/>
    <property type="molecule type" value="Genomic_RNA"/>
</dbReference>
<protein>
    <recommendedName>
        <fullName evidence="9">Maturation protein</fullName>
    </recommendedName>
</protein>
<evidence type="ECO:0000256" key="6">
    <source>
        <dbReference type="ARBA" id="ARBA00023296"/>
    </source>
</evidence>
<dbReference type="GO" id="GO:0044423">
    <property type="term" value="C:virion component"/>
    <property type="evidence" value="ECO:0007669"/>
    <property type="project" value="UniProtKB-KW"/>
</dbReference>
<keyword evidence="2" id="KW-0945">Host-virus interaction</keyword>